<evidence type="ECO:0000313" key="3">
    <source>
        <dbReference type="EMBL" id="QID86450.1"/>
    </source>
</evidence>
<dbReference type="AlphaFoldDB" id="A0A6C1EC49"/>
<feature type="compositionally biased region" description="Acidic residues" evidence="1">
    <location>
        <begin position="144"/>
        <end position="154"/>
    </location>
</feature>
<keyword evidence="2" id="KW-0812">Transmembrane</keyword>
<organism evidence="3 4">
    <name type="scientific">Saccharomyces pastorianus</name>
    <name type="common">Lager yeast</name>
    <name type="synonym">Saccharomyces cerevisiae x Saccharomyces eubayanus</name>
    <dbReference type="NCBI Taxonomy" id="27292"/>
    <lineage>
        <taxon>Eukaryota</taxon>
        <taxon>Fungi</taxon>
        <taxon>Dikarya</taxon>
        <taxon>Ascomycota</taxon>
        <taxon>Saccharomycotina</taxon>
        <taxon>Saccharomycetes</taxon>
        <taxon>Saccharomycetales</taxon>
        <taxon>Saccharomycetaceae</taxon>
        <taxon>Saccharomyces</taxon>
    </lineage>
</organism>
<keyword evidence="4" id="KW-1185">Reference proteome</keyword>
<sequence>MEDSNNCRCVQCALSSLNNSCFQDYCTSGDEQKTLQNFIEQFKSINGVSDNGVSLKPGNNKFSSKKLTYFVDQNHTVFRNPLPFEKNQLIFAILASLTNSQNGKLSLAVVSEVENDNEYQDITETQFWGGRRRKNKKQLPKTADDEDDNDEDLVEEKHRDDKEEDGNNEKEGENCNENHGDDDDDEGRPRKPPLLYTTTEAYTSYLTKPRENPVTYSVDECKNIRTITAIVDTLYDTETETKTETETEILTRIEYKQDFFTTTETKVREITKIIGVGKVTITDYDTITETPYEIVTKTKFRKKLTKVTETSTVTQTKTAITTSTKAKRRWFPRTTTITSTTTTTFPSTTTTTTTSLLITVVNPGRLQKITGIKFGLFNVSGEAVPPPDEKNVQSIVKRNIIADSNTSTQSSIINTTTTQVPSKSELDSGQYISAASQLDKRIFIFTVITVSITTLTMLGFSYRSRVSFRDHTVDESDDDDDWSDEEVELDEEDFYSLPISIPEKGLSLDKMAQQLGVE</sequence>
<reference evidence="3 4" key="1">
    <citation type="journal article" date="2019" name="BMC Genomics">
        <title>Chromosome level assembly and comparative genome analysis confirm lager-brewing yeasts originated from a single hybridization.</title>
        <authorList>
            <person name="Salazar A.N."/>
            <person name="Gorter de Vries A.R."/>
            <person name="van den Broek M."/>
            <person name="Brouwers N."/>
            <person name="de la Torre Cortes P."/>
            <person name="Kuijpers N.G.A."/>
            <person name="Daran J.G."/>
            <person name="Abeel T."/>
        </authorList>
    </citation>
    <scope>NUCLEOTIDE SEQUENCE [LARGE SCALE GENOMIC DNA]</scope>
    <source>
        <strain evidence="3 4">CBS 1483</strain>
    </source>
</reference>
<feature type="transmembrane region" description="Helical" evidence="2">
    <location>
        <begin position="442"/>
        <end position="462"/>
    </location>
</feature>
<evidence type="ECO:0000256" key="1">
    <source>
        <dbReference type="SAM" id="MobiDB-lite"/>
    </source>
</evidence>
<accession>A0A6C1EC49</accession>
<proteinExistence type="predicted"/>
<keyword evidence="2" id="KW-0472">Membrane</keyword>
<dbReference type="EMBL" id="CP049008">
    <property type="protein sequence ID" value="QID86450.1"/>
    <property type="molecule type" value="Genomic_DNA"/>
</dbReference>
<gene>
    <name evidence="3" type="ORF">GRS66_009078</name>
</gene>
<feature type="region of interest" description="Disordered" evidence="1">
    <location>
        <begin position="130"/>
        <end position="196"/>
    </location>
</feature>
<protein>
    <submittedName>
        <fullName evidence="3">Uncharacterized protein</fullName>
    </submittedName>
</protein>
<evidence type="ECO:0000313" key="4">
    <source>
        <dbReference type="Proteomes" id="UP000501346"/>
    </source>
</evidence>
<feature type="compositionally biased region" description="Basic residues" evidence="1">
    <location>
        <begin position="130"/>
        <end position="139"/>
    </location>
</feature>
<feature type="compositionally biased region" description="Basic and acidic residues" evidence="1">
    <location>
        <begin position="155"/>
        <end position="179"/>
    </location>
</feature>
<name>A0A6C1EC49_SACPS</name>
<dbReference type="Proteomes" id="UP000501346">
    <property type="component" value="Chromosome SeXI"/>
</dbReference>
<keyword evidence="2" id="KW-1133">Transmembrane helix</keyword>
<evidence type="ECO:0000256" key="2">
    <source>
        <dbReference type="SAM" id="Phobius"/>
    </source>
</evidence>
<dbReference type="OrthoDB" id="4053155at2759"/>